<organism evidence="3 4">
    <name type="scientific">Eubacterium coprostanoligenes</name>
    <dbReference type="NCBI Taxonomy" id="290054"/>
    <lineage>
        <taxon>Bacteria</taxon>
        <taxon>Bacillati</taxon>
        <taxon>Bacillota</taxon>
        <taxon>Clostridia</taxon>
        <taxon>Eubacteriales</taxon>
        <taxon>Eubacteriaceae</taxon>
        <taxon>Eubacterium</taxon>
    </lineage>
</organism>
<dbReference type="InterPro" id="IPR025542">
    <property type="entry name" value="YacH"/>
</dbReference>
<dbReference type="GO" id="GO:0046870">
    <property type="term" value="F:cadmium ion binding"/>
    <property type="evidence" value="ECO:0007669"/>
    <property type="project" value="TreeGrafter"/>
</dbReference>
<dbReference type="SUPFAM" id="SSF46600">
    <property type="entry name" value="C-terminal UvrC-binding domain of UvrB"/>
    <property type="match status" value="1"/>
</dbReference>
<dbReference type="PROSITE" id="PS50151">
    <property type="entry name" value="UVR"/>
    <property type="match status" value="1"/>
</dbReference>
<dbReference type="GO" id="GO:1990169">
    <property type="term" value="P:stress response to copper ion"/>
    <property type="evidence" value="ECO:0007669"/>
    <property type="project" value="TreeGrafter"/>
</dbReference>
<dbReference type="InterPro" id="IPR036876">
    <property type="entry name" value="UVR_dom_sf"/>
</dbReference>
<accession>A0A1T4MGP4</accession>
<dbReference type="InterPro" id="IPR001943">
    <property type="entry name" value="UVR_dom"/>
</dbReference>
<feature type="domain" description="UVR" evidence="2">
    <location>
        <begin position="139"/>
        <end position="174"/>
    </location>
</feature>
<name>A0A1T4MGP4_9FIRM</name>
<gene>
    <name evidence="3" type="ORF">SAMN02745114_01254</name>
</gene>
<evidence type="ECO:0000313" key="4">
    <source>
        <dbReference type="Proteomes" id="UP000190657"/>
    </source>
</evidence>
<dbReference type="GO" id="GO:1990170">
    <property type="term" value="P:stress response to cadmium ion"/>
    <property type="evidence" value="ECO:0007669"/>
    <property type="project" value="TreeGrafter"/>
</dbReference>
<keyword evidence="1" id="KW-0175">Coiled coil</keyword>
<evidence type="ECO:0000313" key="3">
    <source>
        <dbReference type="EMBL" id="SJZ66112.1"/>
    </source>
</evidence>
<dbReference type="RefSeq" id="WP_078768730.1">
    <property type="nucleotide sequence ID" value="NZ_FUWW01000013.1"/>
</dbReference>
<dbReference type="GO" id="GO:0008270">
    <property type="term" value="F:zinc ion binding"/>
    <property type="evidence" value="ECO:0007669"/>
    <property type="project" value="TreeGrafter"/>
</dbReference>
<dbReference type="OrthoDB" id="9788704at2"/>
<evidence type="ECO:0000256" key="1">
    <source>
        <dbReference type="SAM" id="Coils"/>
    </source>
</evidence>
<reference evidence="3 4" key="1">
    <citation type="submission" date="2017-02" db="EMBL/GenBank/DDBJ databases">
        <authorList>
            <person name="Peterson S.W."/>
        </authorList>
    </citation>
    <scope>NUCLEOTIDE SEQUENCE [LARGE SCALE GENOMIC DNA]</scope>
    <source>
        <strain evidence="3 4">ATCC 51222</strain>
    </source>
</reference>
<dbReference type="STRING" id="290054.SAMN02745114_01254"/>
<dbReference type="EMBL" id="FUWW01000013">
    <property type="protein sequence ID" value="SJZ66112.1"/>
    <property type="molecule type" value="Genomic_DNA"/>
</dbReference>
<evidence type="ECO:0000259" key="2">
    <source>
        <dbReference type="PROSITE" id="PS50151"/>
    </source>
</evidence>
<dbReference type="PANTHER" id="PTHR38430">
    <property type="entry name" value="PROTEIN-ARGININE KINASE ACTIVATOR PROTEIN"/>
    <property type="match status" value="1"/>
</dbReference>
<protein>
    <submittedName>
        <fullName evidence="3">Protein-arginine kinase activator protein McsA</fullName>
    </submittedName>
</protein>
<feature type="coiled-coil region" evidence="1">
    <location>
        <begin position="128"/>
        <end position="174"/>
    </location>
</feature>
<keyword evidence="3" id="KW-0808">Transferase</keyword>
<keyword evidence="3" id="KW-0418">Kinase</keyword>
<sequence>MKCTHCHMNEANTHIQRIINGQKEEMYLCEDCARELGVMNDFSFEPFSADSFFGDSFFGNLLGAGASAFNSLVGLNSCATCGSTLNDIVNSGHVGCSDCYDKFDDRLAPSVEKIHGNVKHIGKNVTYTEATNTEKKTANDTLAQLKEELKQAVKEQRFEDAATLRDKIKELNKEN</sequence>
<dbReference type="Pfam" id="PF02151">
    <property type="entry name" value="UVR"/>
    <property type="match status" value="1"/>
</dbReference>
<dbReference type="PANTHER" id="PTHR38430:SF1">
    <property type="entry name" value="PROTEIN-ARGININE KINASE ACTIVATOR PROTEIN"/>
    <property type="match status" value="1"/>
</dbReference>
<dbReference type="Gene3D" id="4.10.860.10">
    <property type="entry name" value="UVR domain"/>
    <property type="match status" value="1"/>
</dbReference>
<keyword evidence="4" id="KW-1185">Reference proteome</keyword>
<proteinExistence type="predicted"/>
<dbReference type="GO" id="GO:0050897">
    <property type="term" value="F:cobalt ion binding"/>
    <property type="evidence" value="ECO:0007669"/>
    <property type="project" value="TreeGrafter"/>
</dbReference>
<dbReference type="GO" id="GO:0016301">
    <property type="term" value="F:kinase activity"/>
    <property type="evidence" value="ECO:0007669"/>
    <property type="project" value="UniProtKB-KW"/>
</dbReference>
<dbReference type="Proteomes" id="UP000190657">
    <property type="component" value="Unassembled WGS sequence"/>
</dbReference>
<dbReference type="PIRSF" id="PIRSF015034">
    <property type="entry name" value="YacH"/>
    <property type="match status" value="1"/>
</dbReference>
<dbReference type="AlphaFoldDB" id="A0A1T4MGP4"/>
<dbReference type="GO" id="GO:0005507">
    <property type="term" value="F:copper ion binding"/>
    <property type="evidence" value="ECO:0007669"/>
    <property type="project" value="TreeGrafter"/>
</dbReference>